<feature type="region of interest" description="Disordered" evidence="8">
    <location>
        <begin position="132"/>
        <end position="153"/>
    </location>
</feature>
<protein>
    <recommendedName>
        <fullName evidence="9">3CxxC-type domain-containing protein</fullName>
    </recommendedName>
</protein>
<accession>A0A484D024</accession>
<feature type="domain" description="3CxxC-type" evidence="9">
    <location>
        <begin position="203"/>
        <end position="311"/>
    </location>
</feature>
<organism evidence="10 11">
    <name type="scientific">Perca flavescens</name>
    <name type="common">American yellow perch</name>
    <name type="synonym">Morone flavescens</name>
    <dbReference type="NCBI Taxonomy" id="8167"/>
    <lineage>
        <taxon>Eukaryota</taxon>
        <taxon>Metazoa</taxon>
        <taxon>Chordata</taxon>
        <taxon>Craniata</taxon>
        <taxon>Vertebrata</taxon>
        <taxon>Euteleostomi</taxon>
        <taxon>Actinopterygii</taxon>
        <taxon>Neopterygii</taxon>
        <taxon>Teleostei</taxon>
        <taxon>Neoteleostei</taxon>
        <taxon>Acanthomorphata</taxon>
        <taxon>Eupercaria</taxon>
        <taxon>Perciformes</taxon>
        <taxon>Percoidei</taxon>
        <taxon>Percidae</taxon>
        <taxon>Percinae</taxon>
        <taxon>Perca</taxon>
    </lineage>
</organism>
<dbReference type="Proteomes" id="UP000295070">
    <property type="component" value="Chromosome 9"/>
</dbReference>
<comment type="caution">
    <text evidence="10">The sequence shown here is derived from an EMBL/GenBank/DDBJ whole genome shotgun (WGS) entry which is preliminary data.</text>
</comment>
<dbReference type="AlphaFoldDB" id="A0A484D024"/>
<dbReference type="InterPro" id="IPR026096">
    <property type="entry name" value="R-trans_p"/>
</dbReference>
<keyword evidence="6" id="KW-1133">Transmembrane helix</keyword>
<name>A0A484D024_PERFV</name>
<dbReference type="SMART" id="SM01328">
    <property type="entry name" value="zf-3CxxC"/>
    <property type="match status" value="2"/>
</dbReference>
<keyword evidence="11" id="KW-1185">Reference proteome</keyword>
<evidence type="ECO:0000256" key="4">
    <source>
        <dbReference type="ARBA" id="ARBA00022771"/>
    </source>
</evidence>
<evidence type="ECO:0000256" key="8">
    <source>
        <dbReference type="SAM" id="MobiDB-lite"/>
    </source>
</evidence>
<feature type="domain" description="3CxxC-type" evidence="9">
    <location>
        <begin position="44"/>
        <end position="152"/>
    </location>
</feature>
<dbReference type="PANTHER" id="PTHR14402:SF8">
    <property type="entry name" value="RECEPTOR-TRANSPORTING PROTEIN 4"/>
    <property type="match status" value="1"/>
</dbReference>
<sequence length="316" mass="36524">MAEPEWTSIFQITARDLKDSWHLEFDESIVPNRQQPGWKKSIVYTSARFNCSECGRRWSSNKVMVVCNMRRAYGQGVVKLRPSRQNCKICSDAPMEKPSITSENIKPLLQNLVEKIRIKCYNEDLGRKKKPFRSFDAKSPHEPAHCEASTSNTDTDRMAQTEWTCIFQMKTKDLKQGNTWRLEFDEIIVPDCPNPGWEQYIRNTCARFKCTKCGRGWPSNRVMVVFHMRLTFGHGVVKVRPFRQNCKQCSDAPMEKASITSENIDILLENLVEKIKIKCYHEDLGKKQRPFISLDVRSPHEPAHCEACIAGICTRS</sequence>
<reference evidence="10 11" key="1">
    <citation type="submission" date="2019-01" db="EMBL/GenBank/DDBJ databases">
        <title>A chromosome-scale genome assembly of the yellow perch, Perca flavescens.</title>
        <authorList>
            <person name="Feron R."/>
            <person name="Morvezen R."/>
            <person name="Bestin A."/>
            <person name="Haffray P."/>
            <person name="Klopp C."/>
            <person name="Zahm M."/>
            <person name="Cabau C."/>
            <person name="Roques C."/>
            <person name="Donnadieu C."/>
            <person name="Bouchez O."/>
            <person name="Christie M."/>
            <person name="Larson W."/>
            <person name="Guiguen Y."/>
        </authorList>
    </citation>
    <scope>NUCLEOTIDE SEQUENCE [LARGE SCALE GENOMIC DNA]</scope>
    <source>
        <strain evidence="10">YP-PL-M2</strain>
        <tissue evidence="10">Blood</tissue>
    </source>
</reference>
<evidence type="ECO:0000313" key="10">
    <source>
        <dbReference type="EMBL" id="TDH08618.1"/>
    </source>
</evidence>
<dbReference type="Pfam" id="PF13695">
    <property type="entry name" value="Zn_ribbon_3CxxC"/>
    <property type="match status" value="2"/>
</dbReference>
<evidence type="ECO:0000256" key="3">
    <source>
        <dbReference type="ARBA" id="ARBA00022723"/>
    </source>
</evidence>
<feature type="compositionally biased region" description="Basic and acidic residues" evidence="8">
    <location>
        <begin position="133"/>
        <end position="145"/>
    </location>
</feature>
<evidence type="ECO:0000259" key="9">
    <source>
        <dbReference type="SMART" id="SM01328"/>
    </source>
</evidence>
<gene>
    <name evidence="10" type="ORF">EPR50_G00099910</name>
</gene>
<dbReference type="InterPro" id="IPR027377">
    <property type="entry name" value="ZAR1/RTP1-5-like_Znf-3CxxC"/>
</dbReference>
<dbReference type="GO" id="GO:0016020">
    <property type="term" value="C:membrane"/>
    <property type="evidence" value="ECO:0007669"/>
    <property type="project" value="UniProtKB-SubCell"/>
</dbReference>
<evidence type="ECO:0000256" key="6">
    <source>
        <dbReference type="ARBA" id="ARBA00022989"/>
    </source>
</evidence>
<comment type="subcellular location">
    <subcellularLocation>
        <location evidence="1">Membrane</location>
        <topology evidence="1">Single-pass membrane protein</topology>
    </subcellularLocation>
</comment>
<evidence type="ECO:0000256" key="2">
    <source>
        <dbReference type="ARBA" id="ARBA00022692"/>
    </source>
</evidence>
<evidence type="ECO:0000256" key="5">
    <source>
        <dbReference type="ARBA" id="ARBA00022833"/>
    </source>
</evidence>
<keyword evidence="5" id="KW-0862">Zinc</keyword>
<dbReference type="GO" id="GO:0008270">
    <property type="term" value="F:zinc ion binding"/>
    <property type="evidence" value="ECO:0007669"/>
    <property type="project" value="UniProtKB-KW"/>
</dbReference>
<dbReference type="PANTHER" id="PTHR14402">
    <property type="entry name" value="RECEPTOR TRANSPORTING PROTEIN"/>
    <property type="match status" value="1"/>
</dbReference>
<dbReference type="GO" id="GO:0031849">
    <property type="term" value="F:olfactory receptor binding"/>
    <property type="evidence" value="ECO:0007669"/>
    <property type="project" value="TreeGrafter"/>
</dbReference>
<evidence type="ECO:0000313" key="11">
    <source>
        <dbReference type="Proteomes" id="UP000295070"/>
    </source>
</evidence>
<keyword evidence="3" id="KW-0479">Metal-binding</keyword>
<dbReference type="EMBL" id="SCKG01000009">
    <property type="protein sequence ID" value="TDH08618.1"/>
    <property type="molecule type" value="Genomic_DNA"/>
</dbReference>
<evidence type="ECO:0000256" key="7">
    <source>
        <dbReference type="ARBA" id="ARBA00023136"/>
    </source>
</evidence>
<dbReference type="GO" id="GO:0051205">
    <property type="term" value="P:protein insertion into membrane"/>
    <property type="evidence" value="ECO:0007669"/>
    <property type="project" value="TreeGrafter"/>
</dbReference>
<keyword evidence="7" id="KW-0472">Membrane</keyword>
<keyword evidence="4" id="KW-0863">Zinc-finger</keyword>
<evidence type="ECO:0000256" key="1">
    <source>
        <dbReference type="ARBA" id="ARBA00004167"/>
    </source>
</evidence>
<dbReference type="GO" id="GO:0006612">
    <property type="term" value="P:protein targeting to membrane"/>
    <property type="evidence" value="ECO:0007669"/>
    <property type="project" value="TreeGrafter"/>
</dbReference>
<proteinExistence type="predicted"/>
<keyword evidence="2" id="KW-0812">Transmembrane</keyword>
<dbReference type="STRING" id="8167.A0A484D024"/>